<sequence length="87" mass="9870">MRNLSEEIQKEHPELSGGNVETTMSFLTHVYSAWSCLVCHQIIMGSMLIHGIRMERLSLLKVWMIYEGCALALSFILNISVALCEIK</sequence>
<gene>
    <name evidence="2" type="ORF">Ocin01_11212</name>
</gene>
<keyword evidence="3" id="KW-1185">Reference proteome</keyword>
<evidence type="ECO:0000256" key="1">
    <source>
        <dbReference type="SAM" id="Phobius"/>
    </source>
</evidence>
<dbReference type="OrthoDB" id="7457895at2759"/>
<keyword evidence="1" id="KW-0472">Membrane</keyword>
<keyword evidence="1" id="KW-1133">Transmembrane helix</keyword>
<evidence type="ECO:0000313" key="2">
    <source>
        <dbReference type="EMBL" id="ODM95465.1"/>
    </source>
</evidence>
<name>A0A1D2MRW9_ORCCI</name>
<organism evidence="2 3">
    <name type="scientific">Orchesella cincta</name>
    <name type="common">Springtail</name>
    <name type="synonym">Podura cincta</name>
    <dbReference type="NCBI Taxonomy" id="48709"/>
    <lineage>
        <taxon>Eukaryota</taxon>
        <taxon>Metazoa</taxon>
        <taxon>Ecdysozoa</taxon>
        <taxon>Arthropoda</taxon>
        <taxon>Hexapoda</taxon>
        <taxon>Collembola</taxon>
        <taxon>Entomobryomorpha</taxon>
        <taxon>Entomobryoidea</taxon>
        <taxon>Orchesellidae</taxon>
        <taxon>Orchesellinae</taxon>
        <taxon>Orchesella</taxon>
    </lineage>
</organism>
<dbReference type="EMBL" id="LJIJ01000667">
    <property type="protein sequence ID" value="ODM95465.1"/>
    <property type="molecule type" value="Genomic_DNA"/>
</dbReference>
<feature type="transmembrane region" description="Helical" evidence="1">
    <location>
        <begin position="31"/>
        <end position="52"/>
    </location>
</feature>
<proteinExistence type="predicted"/>
<protein>
    <submittedName>
        <fullName evidence="2">Uncharacterized protein</fullName>
    </submittedName>
</protein>
<accession>A0A1D2MRW9</accession>
<feature type="transmembrane region" description="Helical" evidence="1">
    <location>
        <begin position="64"/>
        <end position="83"/>
    </location>
</feature>
<dbReference type="AlphaFoldDB" id="A0A1D2MRW9"/>
<keyword evidence="1" id="KW-0812">Transmembrane</keyword>
<comment type="caution">
    <text evidence="2">The sequence shown here is derived from an EMBL/GenBank/DDBJ whole genome shotgun (WGS) entry which is preliminary data.</text>
</comment>
<reference evidence="2 3" key="1">
    <citation type="journal article" date="2016" name="Genome Biol. Evol.">
        <title>Gene Family Evolution Reflects Adaptation to Soil Environmental Stressors in the Genome of the Collembolan Orchesella cincta.</title>
        <authorList>
            <person name="Faddeeva-Vakhrusheva A."/>
            <person name="Derks M.F."/>
            <person name="Anvar S.Y."/>
            <person name="Agamennone V."/>
            <person name="Suring W."/>
            <person name="Smit S."/>
            <person name="van Straalen N.M."/>
            <person name="Roelofs D."/>
        </authorList>
    </citation>
    <scope>NUCLEOTIDE SEQUENCE [LARGE SCALE GENOMIC DNA]</scope>
    <source>
        <tissue evidence="2">Mixed pool</tissue>
    </source>
</reference>
<dbReference type="Proteomes" id="UP000094527">
    <property type="component" value="Unassembled WGS sequence"/>
</dbReference>
<evidence type="ECO:0000313" key="3">
    <source>
        <dbReference type="Proteomes" id="UP000094527"/>
    </source>
</evidence>